<reference evidence="3" key="1">
    <citation type="journal article" date="2007" name="Plant Cell">
        <title>Dothideomycete-plant interactions illuminated by genome sequencing and EST analysis of the wheat pathogen Stagonospora nodorum.</title>
        <authorList>
            <person name="Hane J.K."/>
            <person name="Lowe R.G."/>
            <person name="Solomon P.S."/>
            <person name="Tan K.C."/>
            <person name="Schoch C.L."/>
            <person name="Spatafora J.W."/>
            <person name="Crous P.W."/>
            <person name="Kodira C."/>
            <person name="Birren B.W."/>
            <person name="Galagan J.E."/>
            <person name="Torriani S.F."/>
            <person name="McDonald B.A."/>
            <person name="Oliver R.P."/>
        </authorList>
    </citation>
    <scope>NUCLEOTIDE SEQUENCE [LARGE SCALE GENOMIC DNA]</scope>
    <source>
        <strain evidence="3">SN15 / ATCC MYA-4574 / FGSC 10173</strain>
    </source>
</reference>
<dbReference type="VEuPathDB" id="FungiDB:JI435_445320"/>
<dbReference type="PANTHER" id="PTHR35043:SF9">
    <property type="match status" value="1"/>
</dbReference>
<dbReference type="RefSeq" id="XP_001804890.1">
    <property type="nucleotide sequence ID" value="XM_001804838.1"/>
</dbReference>
<feature type="transmembrane region" description="Helical" evidence="1">
    <location>
        <begin position="305"/>
        <end position="323"/>
    </location>
</feature>
<dbReference type="HOGENOM" id="CLU_711961_0_0_1"/>
<keyword evidence="1" id="KW-0472">Membrane</keyword>
<name>Q0U0J1_PHANO</name>
<dbReference type="KEGG" id="pno:SNOG_14708"/>
<organism evidence="2 3">
    <name type="scientific">Phaeosphaeria nodorum (strain SN15 / ATCC MYA-4574 / FGSC 10173)</name>
    <name type="common">Glume blotch fungus</name>
    <name type="synonym">Parastagonospora nodorum</name>
    <dbReference type="NCBI Taxonomy" id="321614"/>
    <lineage>
        <taxon>Eukaryota</taxon>
        <taxon>Fungi</taxon>
        <taxon>Dikarya</taxon>
        <taxon>Ascomycota</taxon>
        <taxon>Pezizomycotina</taxon>
        <taxon>Dothideomycetes</taxon>
        <taxon>Pleosporomycetidae</taxon>
        <taxon>Pleosporales</taxon>
        <taxon>Pleosporineae</taxon>
        <taxon>Phaeosphaeriaceae</taxon>
        <taxon>Parastagonospora</taxon>
    </lineage>
</organism>
<dbReference type="EMBL" id="CH445357">
    <property type="protein sequence ID" value="EAT77900.2"/>
    <property type="molecule type" value="Genomic_DNA"/>
</dbReference>
<dbReference type="AlphaFoldDB" id="Q0U0J1"/>
<keyword evidence="1" id="KW-1133">Transmembrane helix</keyword>
<dbReference type="Proteomes" id="UP000001055">
    <property type="component" value="Unassembled WGS sequence"/>
</dbReference>
<proteinExistence type="predicted"/>
<gene>
    <name evidence="2" type="ORF">SNOG_14708</name>
</gene>
<evidence type="ECO:0000313" key="3">
    <source>
        <dbReference type="Proteomes" id="UP000001055"/>
    </source>
</evidence>
<dbReference type="GeneID" id="5981816"/>
<dbReference type="PANTHER" id="PTHR35043">
    <property type="entry name" value="TRANSCRIPTION FACTOR DOMAIN-CONTAINING PROTEIN"/>
    <property type="match status" value="1"/>
</dbReference>
<accession>Q0U0J1</accession>
<evidence type="ECO:0000313" key="2">
    <source>
        <dbReference type="EMBL" id="EAT77900.2"/>
    </source>
</evidence>
<dbReference type="InParanoid" id="Q0U0J1"/>
<sequence length="388" mass="44219">MLKRMTRANTIFFSLVQMRSADNSNEDDEETSLGAQPWTITHSLYATMGGFVLASSDRASLLAHAICALALYFFFWWNKPLGVDEGSPLPPEASSQIGAYLTACIKLGRRFEFGPVRDRKFVTDYRDFLHIEWPAHASESVSNGSQYSSLDSIDSFGSGSASDNSPHQDKRIHEFFVERYRSADQPATGEEVALLKLASSFARKHGITGDLKKCLHEVCSKDLHEKLLTTRIQNLPKDHFIYGPLPTRTYGTPTPHLGFWERLNRGILMNGLIITSCFYGGFHLLRRWNHEFRTSTEELLWKISALTIATFGIAYLVGIYLFGRVDEGFFERHDYVYCCCAVSPNILVTLFYIFCRVYIIIECLLDVFHLPESAFRVPQWSQYFPHLS</sequence>
<evidence type="ECO:0000256" key="1">
    <source>
        <dbReference type="SAM" id="Phobius"/>
    </source>
</evidence>
<keyword evidence="1" id="KW-0812">Transmembrane</keyword>
<dbReference type="VEuPathDB" id="FungiDB:JI435_147080"/>
<feature type="transmembrane region" description="Helical" evidence="1">
    <location>
        <begin position="267"/>
        <end position="285"/>
    </location>
</feature>
<feature type="transmembrane region" description="Helical" evidence="1">
    <location>
        <begin position="335"/>
        <end position="354"/>
    </location>
</feature>
<protein>
    <submittedName>
        <fullName evidence="2">Uncharacterized protein</fullName>
    </submittedName>
</protein>